<evidence type="ECO:0000256" key="2">
    <source>
        <dbReference type="ARBA" id="ARBA00022737"/>
    </source>
</evidence>
<sequence>MLAIGTSKGNLLVYNHQTSRKIPVVGKHNKRITCGVWNQQNLLALGSDDKTMTISNVEGDNLQVAALRAEPSEMQFSEMKQDQRSLGENTVSMILGKKTLFLFNLKDPDNPVELAFQPRYGNLIDYKWFGDGYILLGFSNGYFVAISTHVKEIGQELFQTKNHHDILTHIAVSFSLGKAASCGDNCIKVHELANLREMYSVLTLDDERALDDLDWSPDGQLLAVSSTTGNVHIYLSKLPILGDACSTRIAYLTSLLEVTVANNVEQEKPVTIPVEVEPSFIALGPFHLAVGMNNRAWFYIFGETGPEIWRDREYLGTIQSMSLNGDYSAVLFEGKIQLSMIEGESGESEERESKLFPDKDNSDVRITCHAMTSDFLIYGTDMGTIKFFFWKIGNLSMNIDIALEYKVCFQSCQDLI</sequence>
<reference evidence="5" key="2">
    <citation type="submission" date="2015-02" db="UniProtKB">
        <authorList>
            <consortium name="EnsemblMetazoa"/>
        </authorList>
    </citation>
    <scope>IDENTIFICATION</scope>
</reference>
<dbReference type="InterPro" id="IPR057855">
    <property type="entry name" value="Beta-prop_WDR19_1st"/>
</dbReference>
<dbReference type="Gene3D" id="2.130.10.10">
    <property type="entry name" value="YVTN repeat-like/Quinoprotein amine dehydrogenase"/>
    <property type="match status" value="1"/>
</dbReference>
<dbReference type="SUPFAM" id="SSF50978">
    <property type="entry name" value="WD40 repeat-like"/>
    <property type="match status" value="1"/>
</dbReference>
<name>T1J019_STRMM</name>
<dbReference type="AlphaFoldDB" id="T1J019"/>
<evidence type="ECO:0000313" key="5">
    <source>
        <dbReference type="EnsemblMetazoa" id="SMAR006858-PA"/>
    </source>
</evidence>
<keyword evidence="2" id="KW-0677">Repeat</keyword>
<evidence type="ECO:0000259" key="4">
    <source>
        <dbReference type="Pfam" id="PF23389"/>
    </source>
</evidence>
<feature type="domain" description="WDR19 WD40 repeat" evidence="3">
    <location>
        <begin position="249"/>
        <end position="389"/>
    </location>
</feature>
<dbReference type="OMA" id="LWEPKKI"/>
<reference evidence="6" key="1">
    <citation type="submission" date="2011-05" db="EMBL/GenBank/DDBJ databases">
        <authorList>
            <person name="Richards S.R."/>
            <person name="Qu J."/>
            <person name="Jiang H."/>
            <person name="Jhangiani S.N."/>
            <person name="Agravi P."/>
            <person name="Goodspeed R."/>
            <person name="Gross S."/>
            <person name="Mandapat C."/>
            <person name="Jackson L."/>
            <person name="Mathew T."/>
            <person name="Pu L."/>
            <person name="Thornton R."/>
            <person name="Saada N."/>
            <person name="Wilczek-Boney K.B."/>
            <person name="Lee S."/>
            <person name="Kovar C."/>
            <person name="Wu Y."/>
            <person name="Scherer S.E."/>
            <person name="Worley K.C."/>
            <person name="Muzny D.M."/>
            <person name="Gibbs R."/>
        </authorList>
    </citation>
    <scope>NUCLEOTIDE SEQUENCE</scope>
    <source>
        <strain evidence="6">Brora</strain>
    </source>
</reference>
<dbReference type="InterPro" id="IPR001680">
    <property type="entry name" value="WD40_rpt"/>
</dbReference>
<keyword evidence="6" id="KW-1185">Reference proteome</keyword>
<dbReference type="InterPro" id="IPR015943">
    <property type="entry name" value="WD40/YVTN_repeat-like_dom_sf"/>
</dbReference>
<evidence type="ECO:0000259" key="3">
    <source>
        <dbReference type="Pfam" id="PF15911"/>
    </source>
</evidence>
<dbReference type="PANTHER" id="PTHR14920">
    <property type="entry name" value="OSMOTIC AVOIDANCE ABNORMAL PROTEIN 1/WD REPEAT MEMBRANE PROTEIN"/>
    <property type="match status" value="1"/>
</dbReference>
<dbReference type="PhylomeDB" id="T1J019"/>
<dbReference type="PANTHER" id="PTHR14920:SF0">
    <property type="entry name" value="WD REPEAT DOMAIN 19"/>
    <property type="match status" value="1"/>
</dbReference>
<keyword evidence="1" id="KW-0853">WD repeat</keyword>
<feature type="domain" description="WDR19 first beta-propeller" evidence="4">
    <location>
        <begin position="1"/>
        <end position="229"/>
    </location>
</feature>
<dbReference type="Pfam" id="PF15911">
    <property type="entry name" value="Beta-prop_WDR19_2nd"/>
    <property type="match status" value="1"/>
</dbReference>
<dbReference type="GO" id="GO:0005929">
    <property type="term" value="C:cilium"/>
    <property type="evidence" value="ECO:0007669"/>
    <property type="project" value="TreeGrafter"/>
</dbReference>
<dbReference type="InterPro" id="IPR036322">
    <property type="entry name" value="WD40_repeat_dom_sf"/>
</dbReference>
<dbReference type="GO" id="GO:0030991">
    <property type="term" value="C:intraciliary transport particle A"/>
    <property type="evidence" value="ECO:0007669"/>
    <property type="project" value="TreeGrafter"/>
</dbReference>
<dbReference type="EMBL" id="JH431730">
    <property type="status" value="NOT_ANNOTATED_CDS"/>
    <property type="molecule type" value="Genomic_DNA"/>
</dbReference>
<dbReference type="STRING" id="126957.T1J019"/>
<evidence type="ECO:0000313" key="6">
    <source>
        <dbReference type="Proteomes" id="UP000014500"/>
    </source>
</evidence>
<dbReference type="SMART" id="SM00320">
    <property type="entry name" value="WD40"/>
    <property type="match status" value="3"/>
</dbReference>
<dbReference type="HOGENOM" id="CLU_661093_0_0_1"/>
<proteinExistence type="predicted"/>
<dbReference type="Pfam" id="PF23389">
    <property type="entry name" value="Beta-prop_WDR19_1st"/>
    <property type="match status" value="1"/>
</dbReference>
<dbReference type="EnsemblMetazoa" id="SMAR006858-RA">
    <property type="protein sequence ID" value="SMAR006858-PA"/>
    <property type="gene ID" value="SMAR006858"/>
</dbReference>
<dbReference type="GO" id="GO:0060271">
    <property type="term" value="P:cilium assembly"/>
    <property type="evidence" value="ECO:0007669"/>
    <property type="project" value="TreeGrafter"/>
</dbReference>
<dbReference type="InterPro" id="IPR040379">
    <property type="entry name" value="WDR19/dyf-2"/>
</dbReference>
<dbReference type="Proteomes" id="UP000014500">
    <property type="component" value="Unassembled WGS sequence"/>
</dbReference>
<evidence type="ECO:0008006" key="7">
    <source>
        <dbReference type="Google" id="ProtNLM"/>
    </source>
</evidence>
<accession>T1J019</accession>
<dbReference type="InterPro" id="IPR039468">
    <property type="entry name" value="WDR19_WD40_rpt"/>
</dbReference>
<dbReference type="FunFam" id="2.130.10.10:FF:000242">
    <property type="entry name" value="WD repeat domain 19, isoform CRA_a"/>
    <property type="match status" value="1"/>
</dbReference>
<dbReference type="SUPFAM" id="SSF82171">
    <property type="entry name" value="DPP6 N-terminal domain-like"/>
    <property type="match status" value="1"/>
</dbReference>
<dbReference type="eggNOG" id="KOG2247">
    <property type="taxonomic scope" value="Eukaryota"/>
</dbReference>
<organism evidence="5 6">
    <name type="scientific">Strigamia maritima</name>
    <name type="common">European centipede</name>
    <name type="synonym">Geophilus maritimus</name>
    <dbReference type="NCBI Taxonomy" id="126957"/>
    <lineage>
        <taxon>Eukaryota</taxon>
        <taxon>Metazoa</taxon>
        <taxon>Ecdysozoa</taxon>
        <taxon>Arthropoda</taxon>
        <taxon>Myriapoda</taxon>
        <taxon>Chilopoda</taxon>
        <taxon>Pleurostigmophora</taxon>
        <taxon>Geophilomorpha</taxon>
        <taxon>Linotaeniidae</taxon>
        <taxon>Strigamia</taxon>
    </lineage>
</organism>
<protein>
    <recommendedName>
        <fullName evidence="7">Anaphase-promoting complex subunit 4 WD40 domain-containing protein</fullName>
    </recommendedName>
</protein>
<evidence type="ECO:0000256" key="1">
    <source>
        <dbReference type="ARBA" id="ARBA00022574"/>
    </source>
</evidence>
<dbReference type="GO" id="GO:0035721">
    <property type="term" value="P:intraciliary retrograde transport"/>
    <property type="evidence" value="ECO:0007669"/>
    <property type="project" value="InterPro"/>
</dbReference>